<gene>
    <name evidence="3" type="ORF">A4R43_40175</name>
</gene>
<reference evidence="3 4" key="1">
    <citation type="submission" date="2016-04" db="EMBL/GenBank/DDBJ databases">
        <title>Complete genome sequence and analysis of deep-sea sediment isolate, Amycolatopsis sp. WP1.</title>
        <authorList>
            <person name="Wang H."/>
            <person name="Chen S."/>
            <person name="Wu Q."/>
        </authorList>
    </citation>
    <scope>NUCLEOTIDE SEQUENCE [LARGE SCALE GENOMIC DNA]</scope>
    <source>
        <strain evidence="3 4">WP1</strain>
    </source>
</reference>
<feature type="compositionally biased region" description="Low complexity" evidence="1">
    <location>
        <begin position="12"/>
        <end position="23"/>
    </location>
</feature>
<dbReference type="AlphaFoldDB" id="A0A344LIN3"/>
<evidence type="ECO:0000256" key="2">
    <source>
        <dbReference type="SAM" id="Phobius"/>
    </source>
</evidence>
<dbReference type="EMBL" id="CP015163">
    <property type="protein sequence ID" value="AXB47907.1"/>
    <property type="molecule type" value="Genomic_DNA"/>
</dbReference>
<keyword evidence="2" id="KW-1133">Transmembrane helix</keyword>
<dbReference type="KEGG" id="aab:A4R43_40175"/>
<accession>A0A344LIN3</accession>
<evidence type="ECO:0000313" key="4">
    <source>
        <dbReference type="Proteomes" id="UP000250434"/>
    </source>
</evidence>
<protein>
    <recommendedName>
        <fullName evidence="5">DUF3558 domain-containing protein</fullName>
    </recommendedName>
</protein>
<feature type="transmembrane region" description="Helical" evidence="2">
    <location>
        <begin position="39"/>
        <end position="62"/>
    </location>
</feature>
<evidence type="ECO:0000256" key="1">
    <source>
        <dbReference type="SAM" id="MobiDB-lite"/>
    </source>
</evidence>
<feature type="region of interest" description="Disordered" evidence="1">
    <location>
        <begin position="1"/>
        <end position="30"/>
    </location>
</feature>
<dbReference type="RefSeq" id="WP_113696971.1">
    <property type="nucleotide sequence ID" value="NZ_CP015163.1"/>
</dbReference>
<keyword evidence="2" id="KW-0472">Membrane</keyword>
<feature type="compositionally biased region" description="Low complexity" evidence="1">
    <location>
        <begin position="67"/>
        <end position="79"/>
    </location>
</feature>
<evidence type="ECO:0000313" key="3">
    <source>
        <dbReference type="EMBL" id="AXB47907.1"/>
    </source>
</evidence>
<organism evidence="3 4">
    <name type="scientific">Amycolatopsis albispora</name>
    <dbReference type="NCBI Taxonomy" id="1804986"/>
    <lineage>
        <taxon>Bacteria</taxon>
        <taxon>Bacillati</taxon>
        <taxon>Actinomycetota</taxon>
        <taxon>Actinomycetes</taxon>
        <taxon>Pseudonocardiales</taxon>
        <taxon>Pseudonocardiaceae</taxon>
        <taxon>Amycolatopsis</taxon>
    </lineage>
</organism>
<proteinExistence type="predicted"/>
<feature type="compositionally biased region" description="Pro residues" evidence="1">
    <location>
        <begin position="1"/>
        <end position="11"/>
    </location>
</feature>
<dbReference type="Proteomes" id="UP000250434">
    <property type="component" value="Chromosome"/>
</dbReference>
<keyword evidence="4" id="KW-1185">Reference proteome</keyword>
<evidence type="ECO:0008006" key="5">
    <source>
        <dbReference type="Google" id="ProtNLM"/>
    </source>
</evidence>
<keyword evidence="2" id="KW-0812">Transmembrane</keyword>
<sequence>MIMQPGYPPPQGYQGQQGYQPGYPGYPGYPPPKKSNTGLIVTLCLVGVLLLAGLGVGAYFLIDSGSSSSRSASSGPAPSTETGPPDRFQAVPGCAEVERRVTGLPEKMTDEAKDHGTSDPDVTMTGHSCLWDSGDSPIRVELSFHLSASLPGKSGAGTDAASRYFDTMAGQGSQNGSADVPGADRASRTSFSNTDCSIHVLVGNVYIGATYYADEDAGVTTATCESDVLKVATAATEAVSR</sequence>
<name>A0A344LIN3_9PSEU</name>
<feature type="region of interest" description="Disordered" evidence="1">
    <location>
        <begin position="67"/>
        <end position="92"/>
    </location>
</feature>